<keyword evidence="2" id="KW-0547">Nucleotide-binding</keyword>
<dbReference type="SUPFAM" id="SSF52540">
    <property type="entry name" value="P-loop containing nucleoside triphosphate hydrolases"/>
    <property type="match status" value="1"/>
</dbReference>
<evidence type="ECO:0000259" key="1">
    <source>
        <dbReference type="Pfam" id="PF01695"/>
    </source>
</evidence>
<dbReference type="Pfam" id="PF01695">
    <property type="entry name" value="IstB_IS21"/>
    <property type="match status" value="1"/>
</dbReference>
<protein>
    <submittedName>
        <fullName evidence="2">ATP-binding protein</fullName>
    </submittedName>
</protein>
<evidence type="ECO:0000313" key="3">
    <source>
        <dbReference type="Proteomes" id="UP000823613"/>
    </source>
</evidence>
<dbReference type="Gene3D" id="3.40.50.300">
    <property type="entry name" value="P-loop containing nucleotide triphosphate hydrolases"/>
    <property type="match status" value="1"/>
</dbReference>
<dbReference type="InterPro" id="IPR002611">
    <property type="entry name" value="IstB_ATP-bd"/>
</dbReference>
<feature type="domain" description="IstB-like ATP-binding" evidence="1">
    <location>
        <begin position="126"/>
        <end position="257"/>
    </location>
</feature>
<accession>A0A9D9DJT9</accession>
<evidence type="ECO:0000313" key="2">
    <source>
        <dbReference type="EMBL" id="MBO8427465.1"/>
    </source>
</evidence>
<sequence>MEKVSNFLNIDEDEELNEYRRKLYNDFVSDKELLLEAHNEGFSNEEIMHNIAIFSDLKEDRELNKKIKSYEDCKTYNHFYDFKIVKNNGRPEKVFFANKYYQEYLDYMGHFYYKDFSDEFNNIKWNELDNKKAKISISNALRKKKWVYLQGANRSGRTYLSIALTNQFIKSNPNSDVAFFDAISRFEELRKLYFTDFNDFTNLMNHLINIEFLVIDNFGSESKDLVMRDKILMPLLIKRGEKENITIFTSNYKIDKLTKLYELKNKDNNGNIVSEELNNLLNSKVEQIIVSSVSLY</sequence>
<dbReference type="EMBL" id="JADIMY010000060">
    <property type="protein sequence ID" value="MBO8427465.1"/>
    <property type="molecule type" value="Genomic_DNA"/>
</dbReference>
<dbReference type="AlphaFoldDB" id="A0A9D9DJT9"/>
<gene>
    <name evidence="2" type="ORF">IAC58_02760</name>
</gene>
<name>A0A9D9DJT9_9BACL</name>
<organism evidence="2 3">
    <name type="scientific">Candidatus Onthovivens merdipullorum</name>
    <dbReference type="NCBI Taxonomy" id="2840889"/>
    <lineage>
        <taxon>Bacteria</taxon>
        <taxon>Bacillati</taxon>
        <taxon>Bacillota</taxon>
        <taxon>Bacilli</taxon>
        <taxon>Bacillales</taxon>
        <taxon>Candidatus Onthovivens</taxon>
    </lineage>
</organism>
<dbReference type="Proteomes" id="UP000823613">
    <property type="component" value="Unassembled WGS sequence"/>
</dbReference>
<dbReference type="GO" id="GO:0005524">
    <property type="term" value="F:ATP binding"/>
    <property type="evidence" value="ECO:0007669"/>
    <property type="project" value="UniProtKB-KW"/>
</dbReference>
<comment type="caution">
    <text evidence="2">The sequence shown here is derived from an EMBL/GenBank/DDBJ whole genome shotgun (WGS) entry which is preliminary data.</text>
</comment>
<keyword evidence="2" id="KW-0067">ATP-binding</keyword>
<reference evidence="2" key="1">
    <citation type="submission" date="2020-10" db="EMBL/GenBank/DDBJ databases">
        <authorList>
            <person name="Gilroy R."/>
        </authorList>
    </citation>
    <scope>NUCLEOTIDE SEQUENCE</scope>
    <source>
        <strain evidence="2">11159</strain>
    </source>
</reference>
<proteinExistence type="predicted"/>
<reference evidence="2" key="2">
    <citation type="journal article" date="2021" name="PeerJ">
        <title>Extensive microbial diversity within the chicken gut microbiome revealed by metagenomics and culture.</title>
        <authorList>
            <person name="Gilroy R."/>
            <person name="Ravi A."/>
            <person name="Getino M."/>
            <person name="Pursley I."/>
            <person name="Horton D.L."/>
            <person name="Alikhan N.F."/>
            <person name="Baker D."/>
            <person name="Gharbi K."/>
            <person name="Hall N."/>
            <person name="Watson M."/>
            <person name="Adriaenssens E.M."/>
            <person name="Foster-Nyarko E."/>
            <person name="Jarju S."/>
            <person name="Secka A."/>
            <person name="Antonio M."/>
            <person name="Oren A."/>
            <person name="Chaudhuri R.R."/>
            <person name="La Ragione R."/>
            <person name="Hildebrand F."/>
            <person name="Pallen M.J."/>
        </authorList>
    </citation>
    <scope>NUCLEOTIDE SEQUENCE</scope>
    <source>
        <strain evidence="2">11159</strain>
    </source>
</reference>
<dbReference type="InterPro" id="IPR027417">
    <property type="entry name" value="P-loop_NTPase"/>
</dbReference>